<evidence type="ECO:0000259" key="2">
    <source>
        <dbReference type="Pfam" id="PF13476"/>
    </source>
</evidence>
<reference evidence="3 4" key="1">
    <citation type="journal article" date="2020" name="Cell Rep.">
        <title>Local necrotic cells trigger systemic immune activation via gut microbiome dysbiosis in Drosophila.</title>
        <authorList>
            <person name="Kosakamoto H."/>
            <person name="Yamauchi T."/>
            <person name="Akuzawa-Tokita Y."/>
            <person name="Nishimura K."/>
            <person name="Soga T."/>
            <person name="Murakami T."/>
            <person name="Mori H."/>
            <person name="Yamamoto K."/>
            <person name="Miyazaki R."/>
            <person name="Koto A."/>
            <person name="Miura M."/>
            <person name="Obata F."/>
        </authorList>
    </citation>
    <scope>NUCLEOTIDE SEQUENCE [LARGE SCALE GENOMIC DNA]</scope>
    <source>
        <strain evidence="3 4">Ai</strain>
    </source>
</reference>
<organism evidence="3 4">
    <name type="scientific">Acetobacter persici</name>
    <dbReference type="NCBI Taxonomy" id="1076596"/>
    <lineage>
        <taxon>Bacteria</taxon>
        <taxon>Pseudomonadati</taxon>
        <taxon>Pseudomonadota</taxon>
        <taxon>Alphaproteobacteria</taxon>
        <taxon>Acetobacterales</taxon>
        <taxon>Acetobacteraceae</taxon>
        <taxon>Acetobacter</taxon>
    </lineage>
</organism>
<comment type="caution">
    <text evidence="3">The sequence shown here is derived from an EMBL/GenBank/DDBJ whole genome shotgun (WGS) entry which is preliminary data.</text>
</comment>
<evidence type="ECO:0000313" key="3">
    <source>
        <dbReference type="EMBL" id="GFE94731.1"/>
    </source>
</evidence>
<proteinExistence type="predicted"/>
<dbReference type="GO" id="GO:0006302">
    <property type="term" value="P:double-strand break repair"/>
    <property type="evidence" value="ECO:0007669"/>
    <property type="project" value="InterPro"/>
</dbReference>
<dbReference type="SUPFAM" id="SSF52540">
    <property type="entry name" value="P-loop containing nucleoside triphosphate hydrolases"/>
    <property type="match status" value="1"/>
</dbReference>
<evidence type="ECO:0000313" key="4">
    <source>
        <dbReference type="Proteomes" id="UP000548726"/>
    </source>
</evidence>
<dbReference type="Pfam" id="PF13476">
    <property type="entry name" value="AAA_23"/>
    <property type="match status" value="1"/>
</dbReference>
<feature type="domain" description="Rad50/SbcC-type AAA" evidence="2">
    <location>
        <begin position="27"/>
        <end position="316"/>
    </location>
</feature>
<dbReference type="InterPro" id="IPR027417">
    <property type="entry name" value="P-loop_NTPase"/>
</dbReference>
<dbReference type="EMBL" id="BLJP01000018">
    <property type="protein sequence ID" value="GFE94731.1"/>
    <property type="molecule type" value="Genomic_DNA"/>
</dbReference>
<dbReference type="OrthoDB" id="8107482at2"/>
<keyword evidence="1" id="KW-0175">Coiled coil</keyword>
<dbReference type="InterPro" id="IPR038729">
    <property type="entry name" value="Rad50/SbcC_AAA"/>
</dbReference>
<sequence>MTSFKPWIVVKRMVVKQGNRTVYNASFHPRLNIVSGENSSGKSTILDFLFYGLGGEIYDWREAALACSEVVIEVLFNGHSAILAREISQQTGRPMRIFLGEWDQGFLPDAAWGLYPYKRSLNKESFSQVIFRLMGMPEATGDASSNITMHQILRLLYADQLSPVDRIFRFERFDTALTRQTVGDLLCGAYDNTLYRHQLRLRDANKELENVTNEWKSSAALFAHTKHAITLDWLNAERIRLNEQLNAVRTEAEELEEKIFNAEVSDGLTLNEQKHAYQELVQAQKNLFSLQEKRDALDLEMADSDQYIHALEVKLEELQDAEITAQYLNGIEFIYCPSCYAPIEDNPSEHSCSLCKSPFDKERARSRILAIINETGIQIKQSNKLQEDRKKEALELDSEFSKANIKWSGLAQRYKFLNRLPSTELRLRARVLYSKAGYLEREIEDLAQKGSLIERLDALSKAKSKLMDEIRTLNDEISSGEIRQKNQLSRAYTLISDNVCAFLRHDLLRQDTFSKAENIYFSFGDDRMSVNGEGFFSASSMVYLRNSFFAGFLQSAIQDSSFRHPRFLIMDTIEDKGMEPKRSHHFQNLLAEMSLSAGVENQLIYATAMISPDLEKTEYIVDRFYTHDDRTLKV</sequence>
<dbReference type="Gene3D" id="3.40.50.300">
    <property type="entry name" value="P-loop containing nucleotide triphosphate hydrolases"/>
    <property type="match status" value="1"/>
</dbReference>
<feature type="coiled-coil region" evidence="1">
    <location>
        <begin position="194"/>
        <end position="300"/>
    </location>
</feature>
<dbReference type="AlphaFoldDB" id="A0A6V8IAX0"/>
<keyword evidence="4" id="KW-1185">Reference proteome</keyword>
<dbReference type="RefSeq" id="WP_143217651.1">
    <property type="nucleotide sequence ID" value="NZ_BLJP01000018.1"/>
</dbReference>
<accession>A0A6V8IAX0</accession>
<evidence type="ECO:0000256" key="1">
    <source>
        <dbReference type="SAM" id="Coils"/>
    </source>
</evidence>
<name>A0A6V8IAX0_9PROT</name>
<dbReference type="Proteomes" id="UP000548726">
    <property type="component" value="Unassembled WGS sequence"/>
</dbReference>
<dbReference type="GO" id="GO:0016887">
    <property type="term" value="F:ATP hydrolysis activity"/>
    <property type="evidence" value="ECO:0007669"/>
    <property type="project" value="InterPro"/>
</dbReference>
<protein>
    <recommendedName>
        <fullName evidence="2">Rad50/SbcC-type AAA domain-containing protein</fullName>
    </recommendedName>
</protein>
<gene>
    <name evidence="3" type="ORF">DmAi_27900</name>
</gene>